<dbReference type="Ensembl" id="ENSRNOT00000117395.2">
    <property type="protein sequence ID" value="ENSRNOP00000085475.2"/>
    <property type="gene ID" value="ENSRNOG00000005954.5"/>
</dbReference>
<dbReference type="PANTHER" id="PTHR23037">
    <property type="entry name" value="CYTOKINE RECEPTOR"/>
    <property type="match status" value="1"/>
</dbReference>
<evidence type="ECO:0000256" key="7">
    <source>
        <dbReference type="ARBA" id="ARBA00023180"/>
    </source>
</evidence>
<evidence type="ECO:0000256" key="5">
    <source>
        <dbReference type="ARBA" id="ARBA00023136"/>
    </source>
</evidence>
<dbReference type="AGR" id="RGD:70938"/>
<reference evidence="10" key="2">
    <citation type="submission" date="2025-08" db="UniProtKB">
        <authorList>
            <consortium name="Ensembl"/>
        </authorList>
    </citation>
    <scope>IDENTIFICATION</scope>
    <source>
        <strain evidence="10">Brown Norway</strain>
    </source>
</reference>
<sequence>MTNSLIYCWRVAASFPYKRQHSELGRLSSTFPTTMVPVLLILMGASATLHADLLSPEKFLLLPPVNFTIKATGLAQVLLHWDPNPDQAPVDLEYHVKINVPQEDEYDTKNTESKCVTPLHEGFAASVRTILKSIHSPLASSWVSAELKAPPGSSGTSVMNLTCTTNTVKSSHTHFRPYQVSLRCTWLVGKDAPEDTQYFLYYRFSVWTEECQEYSKDALNRNIACWFPRTFINSKGFEQLAVHINGSSKHAAIKPLDQLFTLYAIDQVNPPMNVTVEIENNSLYIQWGKPLSAFPVHCFKYKLKIYNTKNGYSQMENLVTNKFISKIDDVSTYSIQVRAAVSSPCRMSGSWGEWSQPIYVGKKKKPLVEWHLIVLPTAICFILLIFSLICRVYHLWTRLFPPVPAPKSSIKDLPVVTEYEMYCFACSIGTRPAQAERAVSSAVLTDAQRYGGGTETQGSLIMEKWQEIDS</sequence>
<dbReference type="InterPro" id="IPR003532">
    <property type="entry name" value="Short_hematopoietin_rcpt_2_CS"/>
</dbReference>
<dbReference type="InterPro" id="IPR036116">
    <property type="entry name" value="FN3_sf"/>
</dbReference>
<evidence type="ECO:0000259" key="9">
    <source>
        <dbReference type="Pfam" id="PF09240"/>
    </source>
</evidence>
<dbReference type="GO" id="GO:0004914">
    <property type="term" value="F:interleukin-5 receptor activity"/>
    <property type="evidence" value="ECO:0007669"/>
    <property type="project" value="Ensembl"/>
</dbReference>
<dbReference type="SUPFAM" id="SSF49265">
    <property type="entry name" value="Fibronectin type III"/>
    <property type="match status" value="2"/>
</dbReference>
<evidence type="ECO:0000256" key="2">
    <source>
        <dbReference type="ARBA" id="ARBA00022692"/>
    </source>
</evidence>
<keyword evidence="3" id="KW-0732">Signal</keyword>
<evidence type="ECO:0000256" key="6">
    <source>
        <dbReference type="ARBA" id="ARBA00023170"/>
    </source>
</evidence>
<evidence type="ECO:0000256" key="8">
    <source>
        <dbReference type="SAM" id="Phobius"/>
    </source>
</evidence>
<gene>
    <name evidence="10 12" type="primary">Il5ra</name>
</gene>
<feature type="transmembrane region" description="Helical" evidence="8">
    <location>
        <begin position="372"/>
        <end position="396"/>
    </location>
</feature>
<evidence type="ECO:0000313" key="10">
    <source>
        <dbReference type="Ensembl" id="ENSRNOP00000085475.2"/>
    </source>
</evidence>
<dbReference type="GO" id="GO:0005886">
    <property type="term" value="C:plasma membrane"/>
    <property type="evidence" value="ECO:0007669"/>
    <property type="project" value="Ensembl"/>
</dbReference>
<keyword evidence="5 8" id="KW-0472">Membrane</keyword>
<evidence type="ECO:0000313" key="11">
    <source>
        <dbReference type="Proteomes" id="UP000002494"/>
    </source>
</evidence>
<dbReference type="PANTHER" id="PTHR23037:SF46">
    <property type="entry name" value="INTERLEUKIN 5 RECEPTOR SUBUNIT ALPHA"/>
    <property type="match status" value="1"/>
</dbReference>
<dbReference type="AlphaFoldDB" id="A0A8I6A448"/>
<keyword evidence="2 8" id="KW-0812">Transmembrane</keyword>
<comment type="subcellular location">
    <subcellularLocation>
        <location evidence="1">Membrane</location>
        <topology evidence="1">Single-pass type I membrane protein</topology>
    </subcellularLocation>
</comment>
<dbReference type="InterPro" id="IPR015321">
    <property type="entry name" value="TypeI_recpt_CBD"/>
</dbReference>
<feature type="transmembrane region" description="Helical" evidence="8">
    <location>
        <begin position="34"/>
        <end position="54"/>
    </location>
</feature>
<evidence type="ECO:0000256" key="4">
    <source>
        <dbReference type="ARBA" id="ARBA00022989"/>
    </source>
</evidence>
<dbReference type="PROSITE" id="PS01356">
    <property type="entry name" value="HEMATOPO_REC_S_F2"/>
    <property type="match status" value="1"/>
</dbReference>
<reference evidence="10" key="3">
    <citation type="submission" date="2025-09" db="UniProtKB">
        <authorList>
            <consortium name="Ensembl"/>
        </authorList>
    </citation>
    <scope>IDENTIFICATION</scope>
    <source>
        <strain evidence="10">Brown Norway</strain>
    </source>
</reference>
<reference evidence="10" key="1">
    <citation type="submission" date="2024-01" db="EMBL/GenBank/DDBJ databases">
        <title>GRCr8: a new rat reference genome assembly contstructed from accurate long reads and long range scaffolding.</title>
        <authorList>
            <person name="Doris P.A."/>
            <person name="Kalbfleisch T."/>
            <person name="Li K."/>
            <person name="Howe K."/>
            <person name="Wood J."/>
        </authorList>
    </citation>
    <scope>NUCLEOTIDE SEQUENCE [LARGE SCALE GENOMIC DNA]</scope>
    <source>
        <strain evidence="10">Brown Norway</strain>
    </source>
</reference>
<accession>A0A8I6A448</accession>
<evidence type="ECO:0000256" key="1">
    <source>
        <dbReference type="ARBA" id="ARBA00004479"/>
    </source>
</evidence>
<dbReference type="Proteomes" id="UP000002494">
    <property type="component" value="Chromosome 4"/>
</dbReference>
<name>A0A8I6A448_RAT</name>
<feature type="domain" description="Type I cytokine receptor cytokine-binding" evidence="9">
    <location>
        <begin position="160"/>
        <end position="265"/>
    </location>
</feature>
<evidence type="ECO:0000256" key="3">
    <source>
        <dbReference type="ARBA" id="ARBA00022729"/>
    </source>
</evidence>
<proteinExistence type="predicted"/>
<dbReference type="GeneTree" id="ENSGT00940000160890"/>
<keyword evidence="4 8" id="KW-1133">Transmembrane helix</keyword>
<dbReference type="InterPro" id="IPR013783">
    <property type="entry name" value="Ig-like_fold"/>
</dbReference>
<keyword evidence="7" id="KW-0325">Glycoprotein</keyword>
<dbReference type="GO" id="GO:0030222">
    <property type="term" value="P:eosinophil differentiation"/>
    <property type="evidence" value="ECO:0007669"/>
    <property type="project" value="Ensembl"/>
</dbReference>
<dbReference type="Gene3D" id="2.60.40.10">
    <property type="entry name" value="Immunoglobulins"/>
    <property type="match status" value="3"/>
</dbReference>
<keyword evidence="11" id="KW-1185">Reference proteome</keyword>
<dbReference type="RGD" id="70938">
    <property type="gene designation" value="Il5ra"/>
</dbReference>
<protein>
    <submittedName>
        <fullName evidence="10">Interleukin 5 receptor subunit alpha</fullName>
    </submittedName>
</protein>
<keyword evidence="6" id="KW-0675">Receptor</keyword>
<dbReference type="Pfam" id="PF09240">
    <property type="entry name" value="IL6Ra-bind"/>
    <property type="match status" value="1"/>
</dbReference>
<organism evidence="10 11">
    <name type="scientific">Rattus norvegicus</name>
    <name type="common">Rat</name>
    <dbReference type="NCBI Taxonomy" id="10116"/>
    <lineage>
        <taxon>Eukaryota</taxon>
        <taxon>Metazoa</taxon>
        <taxon>Chordata</taxon>
        <taxon>Craniata</taxon>
        <taxon>Vertebrata</taxon>
        <taxon>Euteleostomi</taxon>
        <taxon>Mammalia</taxon>
        <taxon>Eutheria</taxon>
        <taxon>Euarchontoglires</taxon>
        <taxon>Glires</taxon>
        <taxon>Rodentia</taxon>
        <taxon>Myomorpha</taxon>
        <taxon>Muroidea</taxon>
        <taxon>Muridae</taxon>
        <taxon>Murinae</taxon>
        <taxon>Rattus</taxon>
    </lineage>
</organism>
<evidence type="ECO:0000313" key="12">
    <source>
        <dbReference type="RGD" id="70938"/>
    </source>
</evidence>